<organism evidence="2 3">
    <name type="scientific">Plakobranchus ocellatus</name>
    <dbReference type="NCBI Taxonomy" id="259542"/>
    <lineage>
        <taxon>Eukaryota</taxon>
        <taxon>Metazoa</taxon>
        <taxon>Spiralia</taxon>
        <taxon>Lophotrochozoa</taxon>
        <taxon>Mollusca</taxon>
        <taxon>Gastropoda</taxon>
        <taxon>Heterobranchia</taxon>
        <taxon>Euthyneura</taxon>
        <taxon>Panpulmonata</taxon>
        <taxon>Sacoglossa</taxon>
        <taxon>Placobranchoidea</taxon>
        <taxon>Plakobranchidae</taxon>
        <taxon>Plakobranchus</taxon>
    </lineage>
</organism>
<dbReference type="Proteomes" id="UP000735302">
    <property type="component" value="Unassembled WGS sequence"/>
</dbReference>
<comment type="caution">
    <text evidence="2">The sequence shown here is derived from an EMBL/GenBank/DDBJ whole genome shotgun (WGS) entry which is preliminary data.</text>
</comment>
<keyword evidence="3" id="KW-1185">Reference proteome</keyword>
<reference evidence="2 3" key="1">
    <citation type="journal article" date="2021" name="Elife">
        <title>Chloroplast acquisition without the gene transfer in kleptoplastic sea slugs, Plakobranchus ocellatus.</title>
        <authorList>
            <person name="Maeda T."/>
            <person name="Takahashi S."/>
            <person name="Yoshida T."/>
            <person name="Shimamura S."/>
            <person name="Takaki Y."/>
            <person name="Nagai Y."/>
            <person name="Toyoda A."/>
            <person name="Suzuki Y."/>
            <person name="Arimoto A."/>
            <person name="Ishii H."/>
            <person name="Satoh N."/>
            <person name="Nishiyama T."/>
            <person name="Hasebe M."/>
            <person name="Maruyama T."/>
            <person name="Minagawa J."/>
            <person name="Obokata J."/>
            <person name="Shigenobu S."/>
        </authorList>
    </citation>
    <scope>NUCLEOTIDE SEQUENCE [LARGE SCALE GENOMIC DNA]</scope>
</reference>
<proteinExistence type="predicted"/>
<dbReference type="EMBL" id="BLXT01003772">
    <property type="protein sequence ID" value="GFO06395.1"/>
    <property type="molecule type" value="Genomic_DNA"/>
</dbReference>
<evidence type="ECO:0000313" key="3">
    <source>
        <dbReference type="Proteomes" id="UP000735302"/>
    </source>
</evidence>
<name>A0AAV4AG84_9GAST</name>
<sequence length="120" mass="12433">MSMMLTSLSESSTKSSFLLMDFFGAAFCTDSLTRFNSSVETGSMRLTRTKLAQTPRDHDVSKDRPAAVMDGPTAVMDGLAAVMDGPAGVTDGPAVVVDGSAVTKDKRTSSRGGRSCSGSG</sequence>
<protein>
    <submittedName>
        <fullName evidence="2">Uncharacterized protein</fullName>
    </submittedName>
</protein>
<dbReference type="AlphaFoldDB" id="A0AAV4AG84"/>
<gene>
    <name evidence="2" type="ORF">PoB_003290000</name>
</gene>
<evidence type="ECO:0000313" key="2">
    <source>
        <dbReference type="EMBL" id="GFO06395.1"/>
    </source>
</evidence>
<accession>A0AAV4AG84</accession>
<feature type="region of interest" description="Disordered" evidence="1">
    <location>
        <begin position="98"/>
        <end position="120"/>
    </location>
</feature>
<evidence type="ECO:0000256" key="1">
    <source>
        <dbReference type="SAM" id="MobiDB-lite"/>
    </source>
</evidence>
<feature type="compositionally biased region" description="Low complexity" evidence="1">
    <location>
        <begin position="110"/>
        <end position="120"/>
    </location>
</feature>